<dbReference type="Gene3D" id="3.80.10.10">
    <property type="entry name" value="Ribonuclease Inhibitor"/>
    <property type="match status" value="1"/>
</dbReference>
<dbReference type="PANTHER" id="PTHR31900:SF30">
    <property type="entry name" value="SUPERFAMILY PROTEIN, PUTATIVE-RELATED"/>
    <property type="match status" value="1"/>
</dbReference>
<dbReference type="Gramene" id="QL01p041819:mrna">
    <property type="protein sequence ID" value="QL01p041819:mrna"/>
    <property type="gene ID" value="QL01p041819"/>
</dbReference>
<dbReference type="AlphaFoldDB" id="A0A7N2KQ99"/>
<dbReference type="Pfam" id="PF08387">
    <property type="entry name" value="FBD"/>
    <property type="match status" value="1"/>
</dbReference>
<dbReference type="InterPro" id="IPR032675">
    <property type="entry name" value="LRR_dom_sf"/>
</dbReference>
<feature type="domain" description="FBD" evidence="1">
    <location>
        <begin position="225"/>
        <end position="267"/>
    </location>
</feature>
<dbReference type="InParanoid" id="A0A7N2KQ99"/>
<protein>
    <recommendedName>
        <fullName evidence="1">FBD domain-containing protein</fullName>
    </recommendedName>
</protein>
<dbReference type="EMBL" id="LRBV02000001">
    <property type="status" value="NOT_ANNOTATED_CDS"/>
    <property type="molecule type" value="Genomic_DNA"/>
</dbReference>
<evidence type="ECO:0000259" key="1">
    <source>
        <dbReference type="Pfam" id="PF08387"/>
    </source>
</evidence>
<dbReference type="SUPFAM" id="SSF52047">
    <property type="entry name" value="RNI-like"/>
    <property type="match status" value="1"/>
</dbReference>
<dbReference type="InterPro" id="IPR050232">
    <property type="entry name" value="FBL13/AtMIF1-like"/>
</dbReference>
<organism evidence="2 3">
    <name type="scientific">Quercus lobata</name>
    <name type="common">Valley oak</name>
    <dbReference type="NCBI Taxonomy" id="97700"/>
    <lineage>
        <taxon>Eukaryota</taxon>
        <taxon>Viridiplantae</taxon>
        <taxon>Streptophyta</taxon>
        <taxon>Embryophyta</taxon>
        <taxon>Tracheophyta</taxon>
        <taxon>Spermatophyta</taxon>
        <taxon>Magnoliopsida</taxon>
        <taxon>eudicotyledons</taxon>
        <taxon>Gunneridae</taxon>
        <taxon>Pentapetalae</taxon>
        <taxon>rosids</taxon>
        <taxon>fabids</taxon>
        <taxon>Fagales</taxon>
        <taxon>Fagaceae</taxon>
        <taxon>Quercus</taxon>
    </lineage>
</organism>
<dbReference type="InterPro" id="IPR006566">
    <property type="entry name" value="FBD"/>
</dbReference>
<dbReference type="PANTHER" id="PTHR31900">
    <property type="entry name" value="F-BOX/RNI SUPERFAMILY PROTEIN-RELATED"/>
    <property type="match status" value="1"/>
</dbReference>
<reference evidence="2 3" key="1">
    <citation type="journal article" date="2016" name="G3 (Bethesda)">
        <title>First Draft Assembly and Annotation of the Genome of a California Endemic Oak Quercus lobata Nee (Fagaceae).</title>
        <authorList>
            <person name="Sork V.L."/>
            <person name="Fitz-Gibbon S.T."/>
            <person name="Puiu D."/>
            <person name="Crepeau M."/>
            <person name="Gugger P.F."/>
            <person name="Sherman R."/>
            <person name="Stevens K."/>
            <person name="Langley C.H."/>
            <person name="Pellegrini M."/>
            <person name="Salzberg S.L."/>
        </authorList>
    </citation>
    <scope>NUCLEOTIDE SEQUENCE [LARGE SCALE GENOMIC DNA]</scope>
    <source>
        <strain evidence="2 3">cv. SW786</strain>
    </source>
</reference>
<sequence length="327" mass="36871">MPCILKLPPTICLSKLKILVLKGVSFSDEHSTQKLFSGFPVLEELCLDDCRWMNLKVVSICAPKLSSLMIQDPYKKRWSDSDNCQVTILGVSLESFYYTGEFFNEYSLHKLALLVEAYINVCGSRTRPRLVANRMYTLLIGFSNAKEIMLTSFAVEALRYAAELLPHMPMFNNLLDLDFIDGSINLDSIALLKILQESPNLKTLEFSEGVSLSTDCEKVDSILDPVPPCFLSQLKCIKVGYYNGDEKELSAVKILLKNAVALDRIVISFSKNFAAYLEKRGKQAYAVEPERATFERYKPRSTASTLFSFAVRISMLHQSKISAFYGI</sequence>
<dbReference type="Proteomes" id="UP000594261">
    <property type="component" value="Chromosome 1"/>
</dbReference>
<evidence type="ECO:0000313" key="3">
    <source>
        <dbReference type="Proteomes" id="UP000594261"/>
    </source>
</evidence>
<reference evidence="2" key="2">
    <citation type="submission" date="2021-01" db="UniProtKB">
        <authorList>
            <consortium name="EnsemblPlants"/>
        </authorList>
    </citation>
    <scope>IDENTIFICATION</scope>
</reference>
<accession>A0A7N2KQ99</accession>
<keyword evidence="3" id="KW-1185">Reference proteome</keyword>
<name>A0A7N2KQ99_QUELO</name>
<dbReference type="OMA" id="DCEIEIC"/>
<dbReference type="EnsemblPlants" id="QL01p041819:mrna">
    <property type="protein sequence ID" value="QL01p041819:mrna"/>
    <property type="gene ID" value="QL01p041819"/>
</dbReference>
<proteinExistence type="predicted"/>
<evidence type="ECO:0000313" key="2">
    <source>
        <dbReference type="EnsemblPlants" id="QL01p041819:mrna"/>
    </source>
</evidence>